<dbReference type="EMBL" id="RDQH01000328">
    <property type="protein sequence ID" value="RXI06513.1"/>
    <property type="molecule type" value="Genomic_DNA"/>
</dbReference>
<comment type="caution">
    <text evidence="5">The sequence shown here is derived from an EMBL/GenBank/DDBJ whole genome shotgun (WGS) entry which is preliminary data.</text>
</comment>
<comment type="subcellular location">
    <subcellularLocation>
        <location evidence="1">Membrane</location>
        <topology evidence="1">Single-pass membrane protein</topology>
    </subcellularLocation>
</comment>
<feature type="domain" description="Wall-associated receptor kinase galacturonan-binding" evidence="4">
    <location>
        <begin position="29"/>
        <end position="92"/>
    </location>
</feature>
<dbReference type="InterPro" id="IPR025287">
    <property type="entry name" value="WAK_GUB"/>
</dbReference>
<proteinExistence type="predicted"/>
<reference evidence="5 6" key="1">
    <citation type="submission" date="2018-10" db="EMBL/GenBank/DDBJ databases">
        <title>A high-quality apple genome assembly.</title>
        <authorList>
            <person name="Hu J."/>
        </authorList>
    </citation>
    <scope>NUCLEOTIDE SEQUENCE [LARGE SCALE GENOMIC DNA]</scope>
    <source>
        <strain evidence="6">cv. HFTH1</strain>
        <tissue evidence="5">Young leaf</tissue>
    </source>
</reference>
<feature type="signal peptide" evidence="3">
    <location>
        <begin position="1"/>
        <end position="26"/>
    </location>
</feature>
<evidence type="ECO:0000313" key="6">
    <source>
        <dbReference type="Proteomes" id="UP000290289"/>
    </source>
</evidence>
<dbReference type="GO" id="GO:0030247">
    <property type="term" value="F:polysaccharide binding"/>
    <property type="evidence" value="ECO:0007669"/>
    <property type="project" value="InterPro"/>
</dbReference>
<feature type="chain" id="PRO_5019757273" description="Wall-associated receptor kinase galacturonan-binding domain-containing protein" evidence="3">
    <location>
        <begin position="27"/>
        <end position="262"/>
    </location>
</feature>
<organism evidence="5 6">
    <name type="scientific">Malus domestica</name>
    <name type="common">Apple</name>
    <name type="synonym">Pyrus malus</name>
    <dbReference type="NCBI Taxonomy" id="3750"/>
    <lineage>
        <taxon>Eukaryota</taxon>
        <taxon>Viridiplantae</taxon>
        <taxon>Streptophyta</taxon>
        <taxon>Embryophyta</taxon>
        <taxon>Tracheophyta</taxon>
        <taxon>Spermatophyta</taxon>
        <taxon>Magnoliopsida</taxon>
        <taxon>eudicotyledons</taxon>
        <taxon>Gunneridae</taxon>
        <taxon>Pentapetalae</taxon>
        <taxon>rosids</taxon>
        <taxon>fabids</taxon>
        <taxon>Rosales</taxon>
        <taxon>Rosaceae</taxon>
        <taxon>Amygdaloideae</taxon>
        <taxon>Maleae</taxon>
        <taxon>Malus</taxon>
    </lineage>
</organism>
<evidence type="ECO:0000256" key="1">
    <source>
        <dbReference type="ARBA" id="ARBA00004167"/>
    </source>
</evidence>
<evidence type="ECO:0000313" key="5">
    <source>
        <dbReference type="EMBL" id="RXI06513.1"/>
    </source>
</evidence>
<evidence type="ECO:0000256" key="2">
    <source>
        <dbReference type="ARBA" id="ARBA00022729"/>
    </source>
</evidence>
<dbReference type="AlphaFoldDB" id="A0A498KMH9"/>
<evidence type="ECO:0000259" key="4">
    <source>
        <dbReference type="Pfam" id="PF13947"/>
    </source>
</evidence>
<sequence length="262" mass="29546">MEISGSRSFTLSLAFLLLCFCSETCAKSCTSSCGHNHNISYPFRLDDDPKHCGNVMYTLSCESNITVLDIPSSGKYYVQAINYDKKTIRIVDFGLQSNDCSSMPQNIPPNTNLYWSWPSTSIYYLMCSNPLNSSLYVDTAPCLNNTSSSSQPKTYSYVKVGEIEVWDLDEGCSAEWMTLAPVNYVDYSNVSYKDIHNALMYGFDLGFETPYAIRCQGKYWIGSYVSTCFPQTISGFFQFLWQQITGKLSSLLHNDYIGKSFS</sequence>
<dbReference type="PANTHER" id="PTHR33138">
    <property type="entry name" value="OS01G0690200 PROTEIN"/>
    <property type="match status" value="1"/>
</dbReference>
<dbReference type="PANTHER" id="PTHR33138:SF30">
    <property type="entry name" value="LEAF RUST 10 DISEASE-RESISTANCE LOCUS RECEPTOR-LIKE PROTEIN KINASE-LIKE 2.7"/>
    <property type="match status" value="1"/>
</dbReference>
<name>A0A498KMH9_MALDO</name>
<dbReference type="Proteomes" id="UP000290289">
    <property type="component" value="Chromosome 2"/>
</dbReference>
<keyword evidence="2 3" id="KW-0732">Signal</keyword>
<dbReference type="Pfam" id="PF13947">
    <property type="entry name" value="GUB_WAK_bind"/>
    <property type="match status" value="1"/>
</dbReference>
<gene>
    <name evidence="5" type="ORF">DVH24_025649</name>
</gene>
<dbReference type="GO" id="GO:0016020">
    <property type="term" value="C:membrane"/>
    <property type="evidence" value="ECO:0007669"/>
    <property type="project" value="UniProtKB-SubCell"/>
</dbReference>
<evidence type="ECO:0000256" key="3">
    <source>
        <dbReference type="SAM" id="SignalP"/>
    </source>
</evidence>
<accession>A0A498KMH9</accession>
<keyword evidence="6" id="KW-1185">Reference proteome</keyword>
<protein>
    <recommendedName>
        <fullName evidence="4">Wall-associated receptor kinase galacturonan-binding domain-containing protein</fullName>
    </recommendedName>
</protein>